<dbReference type="AlphaFoldDB" id="A0A3Q2P113"/>
<reference evidence="1" key="1">
    <citation type="submission" date="2025-08" db="UniProtKB">
        <authorList>
            <consortium name="Ensembl"/>
        </authorList>
    </citation>
    <scope>IDENTIFICATION</scope>
</reference>
<evidence type="ECO:0000313" key="1">
    <source>
        <dbReference type="Ensembl" id="ENSFHEP00000005285.1"/>
    </source>
</evidence>
<dbReference type="Proteomes" id="UP000265000">
    <property type="component" value="Unplaced"/>
</dbReference>
<dbReference type="STRING" id="8078.ENSFHEP00000005285"/>
<evidence type="ECO:0000313" key="2">
    <source>
        <dbReference type="Proteomes" id="UP000265000"/>
    </source>
</evidence>
<protein>
    <submittedName>
        <fullName evidence="1">Uncharacterized protein</fullName>
    </submittedName>
</protein>
<proteinExistence type="predicted"/>
<dbReference type="Ensembl" id="ENSFHET00000007418.1">
    <property type="protein sequence ID" value="ENSFHEP00000005285.1"/>
    <property type="gene ID" value="ENSFHEG00000000796.1"/>
</dbReference>
<dbReference type="GeneTree" id="ENSGT00940000179176"/>
<sequence length="149" mass="17151">MNVMSSVITCQRVHQQVLTCSAQLEPPSVKFSGELLLQFKGQRKEQKKQNPKPKVDKQEVEIRRGMTVEALAAAMDKDFDHVLEALLNTSVDLDSLTPDSVLDEAWIKEVVTRSGMKFRWAKLSASRERPNRDVQRRYRFGSRVFCREV</sequence>
<keyword evidence="2" id="KW-1185">Reference proteome</keyword>
<reference evidence="1" key="2">
    <citation type="submission" date="2025-09" db="UniProtKB">
        <authorList>
            <consortium name="Ensembl"/>
        </authorList>
    </citation>
    <scope>IDENTIFICATION</scope>
</reference>
<accession>A0A3Q2P113</accession>
<name>A0A3Q2P113_FUNHE</name>
<organism evidence="1 2">
    <name type="scientific">Fundulus heteroclitus</name>
    <name type="common">Killifish</name>
    <name type="synonym">Mummichog</name>
    <dbReference type="NCBI Taxonomy" id="8078"/>
    <lineage>
        <taxon>Eukaryota</taxon>
        <taxon>Metazoa</taxon>
        <taxon>Chordata</taxon>
        <taxon>Craniata</taxon>
        <taxon>Vertebrata</taxon>
        <taxon>Euteleostomi</taxon>
        <taxon>Actinopterygii</taxon>
        <taxon>Neopterygii</taxon>
        <taxon>Teleostei</taxon>
        <taxon>Neoteleostei</taxon>
        <taxon>Acanthomorphata</taxon>
        <taxon>Ovalentaria</taxon>
        <taxon>Atherinomorphae</taxon>
        <taxon>Cyprinodontiformes</taxon>
        <taxon>Fundulidae</taxon>
        <taxon>Fundulus</taxon>
    </lineage>
</organism>